<reference evidence="12" key="1">
    <citation type="journal article" date="2021" name="Genome Biol. Evol.">
        <title>A High-Quality Reference Genome for a Parasitic Bivalve with Doubly Uniparental Inheritance (Bivalvia: Unionida).</title>
        <authorList>
            <person name="Smith C.H."/>
        </authorList>
    </citation>
    <scope>NUCLEOTIDE SEQUENCE</scope>
    <source>
        <strain evidence="12">CHS0354</strain>
    </source>
</reference>
<dbReference type="SUPFAM" id="SSF47413">
    <property type="entry name" value="lambda repressor-like DNA-binding domains"/>
    <property type="match status" value="1"/>
</dbReference>
<evidence type="ECO:0000259" key="11">
    <source>
        <dbReference type="PROSITE" id="PS51371"/>
    </source>
</evidence>
<dbReference type="InterPro" id="IPR010982">
    <property type="entry name" value="Lambda_DNA-bd_dom_sf"/>
</dbReference>
<dbReference type="EMBL" id="JAEAOA010001141">
    <property type="protein sequence ID" value="KAK3606760.1"/>
    <property type="molecule type" value="Genomic_DNA"/>
</dbReference>
<comment type="caution">
    <text evidence="12">The sequence shown here is derived from an EMBL/GenBank/DDBJ whole genome shotgun (WGS) entry which is preliminary data.</text>
</comment>
<organism evidence="12 13">
    <name type="scientific">Potamilus streckersoni</name>
    <dbReference type="NCBI Taxonomy" id="2493646"/>
    <lineage>
        <taxon>Eukaryota</taxon>
        <taxon>Metazoa</taxon>
        <taxon>Spiralia</taxon>
        <taxon>Lophotrochozoa</taxon>
        <taxon>Mollusca</taxon>
        <taxon>Bivalvia</taxon>
        <taxon>Autobranchia</taxon>
        <taxon>Heteroconchia</taxon>
        <taxon>Palaeoheterodonta</taxon>
        <taxon>Unionida</taxon>
        <taxon>Unionoidea</taxon>
        <taxon>Unionidae</taxon>
        <taxon>Ambleminae</taxon>
        <taxon>Lampsilini</taxon>
        <taxon>Potamilus</taxon>
    </lineage>
</organism>
<dbReference type="InterPro" id="IPR011051">
    <property type="entry name" value="RmlC_Cupin_sf"/>
</dbReference>
<reference evidence="12" key="2">
    <citation type="journal article" date="2021" name="Genome Biol. Evol.">
        <title>Developing a high-quality reference genome for a parasitic bivalve with doubly uniparental inheritance (Bivalvia: Unionida).</title>
        <authorList>
            <person name="Smith C.H."/>
        </authorList>
    </citation>
    <scope>NUCLEOTIDE SEQUENCE</scope>
    <source>
        <strain evidence="12">CHS0354</strain>
        <tissue evidence="12">Mantle</tissue>
    </source>
</reference>
<dbReference type="Pfam" id="PF00571">
    <property type="entry name" value="CBS"/>
    <property type="match status" value="2"/>
</dbReference>
<feature type="transmembrane region" description="Helical" evidence="9">
    <location>
        <begin position="276"/>
        <end position="295"/>
    </location>
</feature>
<evidence type="ECO:0000256" key="6">
    <source>
        <dbReference type="ARBA" id="ARBA00023122"/>
    </source>
</evidence>
<evidence type="ECO:0000256" key="7">
    <source>
        <dbReference type="ARBA" id="ARBA00023136"/>
    </source>
</evidence>
<feature type="domain" description="HTH cro/C1-type" evidence="10">
    <location>
        <begin position="17"/>
        <end position="71"/>
    </location>
</feature>
<sequence>MKKKTAAPAPPKVGKTIQRLRQAYNLSLGELADKSGVSKSIISQIERNEANPTIGTIWRLSNALDIKMEDVIGTEETTAFFGTLTDNSTPVIRSEDGLCTLRVVSPLQTVEWVQWYEFTARPGGVLESDGHQPGSTEHLTLLEGTLKVTALNEKKIVSAGETIRYRCHLNHVLHNTVAESAILSLNNAYIEKLLQQKKKNARILKKMKDNIDRTLSSILIMNNTVNTVGAIIIGAKSAEVFGEKELFFVSFAVTLVLLIFAEIVPKSIGAYHWKSVSLLLSYYLRFIVFITYPLLHITEMVTRFVKPAQNISLINREDIMLMINIARKEGQIADKDEKFIRNYLAIEQTEINEIMTPRTVMFTEDMTITAAEFYRRHPDCNFSRIPVYSGDEDNIEGMVIKNEILRAILDGKGDMPLSGFKRNVRSVPETMTVSELFGLLLNKKIHMVLAVNEYGTIDGLVTLEDIIEFIIGGEIIDESDKVTDLRNLAVQRWKTRMMLHTQKRELMPDRD</sequence>
<evidence type="ECO:0000256" key="4">
    <source>
        <dbReference type="ARBA" id="ARBA00022737"/>
    </source>
</evidence>
<dbReference type="InterPro" id="IPR001387">
    <property type="entry name" value="Cro/C1-type_HTH"/>
</dbReference>
<protein>
    <submittedName>
        <fullName evidence="12">Uncharacterized protein</fullName>
    </submittedName>
</protein>
<keyword evidence="7 9" id="KW-0472">Membrane</keyword>
<dbReference type="InterPro" id="IPR044751">
    <property type="entry name" value="Ion_transp-like_CBS"/>
</dbReference>
<dbReference type="PROSITE" id="PS51371">
    <property type="entry name" value="CBS"/>
    <property type="match status" value="2"/>
</dbReference>
<keyword evidence="13" id="KW-1185">Reference proteome</keyword>
<evidence type="ECO:0000256" key="9">
    <source>
        <dbReference type="SAM" id="Phobius"/>
    </source>
</evidence>
<dbReference type="Proteomes" id="UP001195483">
    <property type="component" value="Unassembled WGS sequence"/>
</dbReference>
<dbReference type="GO" id="GO:0003677">
    <property type="term" value="F:DNA binding"/>
    <property type="evidence" value="ECO:0007669"/>
    <property type="project" value="InterPro"/>
</dbReference>
<evidence type="ECO:0000313" key="13">
    <source>
        <dbReference type="Proteomes" id="UP001195483"/>
    </source>
</evidence>
<accession>A0AAE0TBE8</accession>
<dbReference type="PANTHER" id="PTHR22777:SF4">
    <property type="entry name" value="UPF0053 PROTEIN SLL1254"/>
    <property type="match status" value="1"/>
</dbReference>
<feature type="transmembrane region" description="Helical" evidence="9">
    <location>
        <begin position="215"/>
        <end position="234"/>
    </location>
</feature>
<dbReference type="SUPFAM" id="SSF51182">
    <property type="entry name" value="RmlC-like cupins"/>
    <property type="match status" value="1"/>
</dbReference>
<keyword evidence="6 8" id="KW-0129">CBS domain</keyword>
<dbReference type="InterPro" id="IPR046342">
    <property type="entry name" value="CBS_dom_sf"/>
</dbReference>
<dbReference type="CDD" id="cd02209">
    <property type="entry name" value="cupin_XRE_C"/>
    <property type="match status" value="1"/>
</dbReference>
<dbReference type="Gene3D" id="2.60.120.10">
    <property type="entry name" value="Jelly Rolls"/>
    <property type="match status" value="1"/>
</dbReference>
<dbReference type="SMART" id="SM00530">
    <property type="entry name" value="HTH_XRE"/>
    <property type="match status" value="1"/>
</dbReference>
<proteinExistence type="inferred from homology"/>
<evidence type="ECO:0000256" key="1">
    <source>
        <dbReference type="ARBA" id="ARBA00004141"/>
    </source>
</evidence>
<dbReference type="InterPro" id="IPR002550">
    <property type="entry name" value="CNNM"/>
</dbReference>
<keyword evidence="3 9" id="KW-0812">Transmembrane</keyword>
<dbReference type="AlphaFoldDB" id="A0AAE0TBE8"/>
<dbReference type="Gene3D" id="1.10.260.40">
    <property type="entry name" value="lambda repressor-like DNA-binding domains"/>
    <property type="match status" value="1"/>
</dbReference>
<feature type="domain" description="CBS" evidence="11">
    <location>
        <begin position="420"/>
        <end position="478"/>
    </location>
</feature>
<evidence type="ECO:0000256" key="2">
    <source>
        <dbReference type="ARBA" id="ARBA00010484"/>
    </source>
</evidence>
<evidence type="ECO:0000313" key="12">
    <source>
        <dbReference type="EMBL" id="KAK3606760.1"/>
    </source>
</evidence>
<dbReference type="CDD" id="cd04590">
    <property type="entry name" value="CBS_pair_CorC_HlyC_assoc"/>
    <property type="match status" value="1"/>
</dbReference>
<dbReference type="InterPro" id="IPR000644">
    <property type="entry name" value="CBS_dom"/>
</dbReference>
<comment type="subcellular location">
    <subcellularLocation>
        <location evidence="1">Membrane</location>
        <topology evidence="1">Multi-pass membrane protein</topology>
    </subcellularLocation>
</comment>
<keyword evidence="4" id="KW-0677">Repeat</keyword>
<dbReference type="PANTHER" id="PTHR22777">
    <property type="entry name" value="HEMOLYSIN-RELATED"/>
    <property type="match status" value="1"/>
</dbReference>
<dbReference type="InterPro" id="IPR014710">
    <property type="entry name" value="RmlC-like_jellyroll"/>
</dbReference>
<keyword evidence="5 9" id="KW-1133">Transmembrane helix</keyword>
<dbReference type="Pfam" id="PF01595">
    <property type="entry name" value="CNNM"/>
    <property type="match status" value="1"/>
</dbReference>
<feature type="transmembrane region" description="Helical" evidence="9">
    <location>
        <begin position="246"/>
        <end position="264"/>
    </location>
</feature>
<feature type="domain" description="CBS" evidence="11">
    <location>
        <begin position="355"/>
        <end position="415"/>
    </location>
</feature>
<name>A0AAE0TBE8_9BIVA</name>
<comment type="similarity">
    <text evidence="2">Belongs to the ACDP family.</text>
</comment>
<evidence type="ECO:0000256" key="5">
    <source>
        <dbReference type="ARBA" id="ARBA00022989"/>
    </source>
</evidence>
<dbReference type="Gene3D" id="3.10.580.10">
    <property type="entry name" value="CBS-domain"/>
    <property type="match status" value="1"/>
</dbReference>
<dbReference type="CDD" id="cd00093">
    <property type="entry name" value="HTH_XRE"/>
    <property type="match status" value="1"/>
</dbReference>
<gene>
    <name evidence="12" type="ORF">CHS0354_018354</name>
</gene>
<evidence type="ECO:0000256" key="3">
    <source>
        <dbReference type="ARBA" id="ARBA00022692"/>
    </source>
</evidence>
<dbReference type="Pfam" id="PF01381">
    <property type="entry name" value="HTH_3"/>
    <property type="match status" value="1"/>
</dbReference>
<dbReference type="PROSITE" id="PS50943">
    <property type="entry name" value="HTH_CROC1"/>
    <property type="match status" value="1"/>
</dbReference>
<reference evidence="12" key="3">
    <citation type="submission" date="2023-05" db="EMBL/GenBank/DDBJ databases">
        <authorList>
            <person name="Smith C.H."/>
        </authorList>
    </citation>
    <scope>NUCLEOTIDE SEQUENCE</scope>
    <source>
        <strain evidence="12">CHS0354</strain>
        <tissue evidence="12">Mantle</tissue>
    </source>
</reference>
<evidence type="ECO:0000256" key="8">
    <source>
        <dbReference type="PROSITE-ProRule" id="PRU00703"/>
    </source>
</evidence>
<dbReference type="SUPFAM" id="SSF54631">
    <property type="entry name" value="CBS-domain pair"/>
    <property type="match status" value="1"/>
</dbReference>
<evidence type="ECO:0000259" key="10">
    <source>
        <dbReference type="PROSITE" id="PS50943"/>
    </source>
</evidence>
<dbReference type="GO" id="GO:0005886">
    <property type="term" value="C:plasma membrane"/>
    <property type="evidence" value="ECO:0007669"/>
    <property type="project" value="TreeGrafter"/>
</dbReference>